<dbReference type="Proteomes" id="UP001151760">
    <property type="component" value="Unassembled WGS sequence"/>
</dbReference>
<comment type="caution">
    <text evidence="1">The sequence shown here is derived from an EMBL/GenBank/DDBJ whole genome shotgun (WGS) entry which is preliminary data.</text>
</comment>
<name>A0ABQ5G7M4_9ASTR</name>
<evidence type="ECO:0000313" key="1">
    <source>
        <dbReference type="EMBL" id="GJT71656.1"/>
    </source>
</evidence>
<proteinExistence type="predicted"/>
<gene>
    <name evidence="1" type="ORF">Tco_1030942</name>
</gene>
<accession>A0ABQ5G7M4</accession>
<keyword evidence="2" id="KW-1185">Reference proteome</keyword>
<dbReference type="EMBL" id="BQNB010018186">
    <property type="protein sequence ID" value="GJT71656.1"/>
    <property type="molecule type" value="Genomic_DNA"/>
</dbReference>
<evidence type="ECO:0000313" key="2">
    <source>
        <dbReference type="Proteomes" id="UP001151760"/>
    </source>
</evidence>
<protein>
    <submittedName>
        <fullName evidence="1">Uncharacterized protein</fullName>
    </submittedName>
</protein>
<sequence>MLTTLSWIRKSAELTLKHSVRFFRSVPDFLNQDFMELPSEKDLLTFIKELGYSGKRDMLCTIRTDQMHQPCRTFATVINKCISGKTTGVDRLRESRAQILWAMYNQKNVDYIALLWEDFMYQDDNREISSARKEHMPYPRFIKVIIDHFISKDNIISMRNLINLHIARDDSLLGAMKFVSKTEDCQKYGVLIPNGMINDDIKQSQAYKTYLDYAT</sequence>
<reference evidence="1" key="1">
    <citation type="journal article" date="2022" name="Int. J. Mol. Sci.">
        <title>Draft Genome of Tanacetum Coccineum: Genomic Comparison of Closely Related Tanacetum-Family Plants.</title>
        <authorList>
            <person name="Yamashiro T."/>
            <person name="Shiraishi A."/>
            <person name="Nakayama K."/>
            <person name="Satake H."/>
        </authorList>
    </citation>
    <scope>NUCLEOTIDE SEQUENCE</scope>
</reference>
<feature type="non-terminal residue" evidence="1">
    <location>
        <position position="215"/>
    </location>
</feature>
<organism evidence="1 2">
    <name type="scientific">Tanacetum coccineum</name>
    <dbReference type="NCBI Taxonomy" id="301880"/>
    <lineage>
        <taxon>Eukaryota</taxon>
        <taxon>Viridiplantae</taxon>
        <taxon>Streptophyta</taxon>
        <taxon>Embryophyta</taxon>
        <taxon>Tracheophyta</taxon>
        <taxon>Spermatophyta</taxon>
        <taxon>Magnoliopsida</taxon>
        <taxon>eudicotyledons</taxon>
        <taxon>Gunneridae</taxon>
        <taxon>Pentapetalae</taxon>
        <taxon>asterids</taxon>
        <taxon>campanulids</taxon>
        <taxon>Asterales</taxon>
        <taxon>Asteraceae</taxon>
        <taxon>Asteroideae</taxon>
        <taxon>Anthemideae</taxon>
        <taxon>Anthemidinae</taxon>
        <taxon>Tanacetum</taxon>
    </lineage>
</organism>
<reference evidence="1" key="2">
    <citation type="submission" date="2022-01" db="EMBL/GenBank/DDBJ databases">
        <authorList>
            <person name="Yamashiro T."/>
            <person name="Shiraishi A."/>
            <person name="Satake H."/>
            <person name="Nakayama K."/>
        </authorList>
    </citation>
    <scope>NUCLEOTIDE SEQUENCE</scope>
</reference>